<dbReference type="EMBL" id="SJPQ01000002">
    <property type="protein sequence ID" value="TWT88745.1"/>
    <property type="molecule type" value="Genomic_DNA"/>
</dbReference>
<sequence length="301" mass="31879" precursor="true">MPRIVAGACVALFLSAGAAPAQRFSPVTPAAAEAPLATPAARSATFGRRYARQGDVVEQRITVKMNLHSVARQGERVVEELDMTMDRVQRREVTAAEVVDGQAIAAVARFVESRKTLNGEPGDADPIAGRTYHCRRQGEQLRVTTPAGDTPPLEEFRLVSESMATLGKPNPLGAFLAGRTVRTGETLNLPPEIAKQLLSFDGEMGAVERFTLRLVAVEQGPAGPAARFEGEIEASGARGAQMRLVVAGPVVIDAATCRTLTAELSGPLGMSESRGGVGMRYQVDATGKIVVAIESQYADAR</sequence>
<feature type="signal peptide" evidence="1">
    <location>
        <begin position="1"/>
        <end position="21"/>
    </location>
</feature>
<evidence type="ECO:0000313" key="3">
    <source>
        <dbReference type="Proteomes" id="UP000315440"/>
    </source>
</evidence>
<comment type="caution">
    <text evidence="2">The sequence shown here is derived from an EMBL/GenBank/DDBJ whole genome shotgun (WGS) entry which is preliminary data.</text>
</comment>
<name>A0A5C5ZNT8_9BACT</name>
<keyword evidence="3" id="KW-1185">Reference proteome</keyword>
<evidence type="ECO:0000313" key="2">
    <source>
        <dbReference type="EMBL" id="TWT88745.1"/>
    </source>
</evidence>
<organism evidence="2 3">
    <name type="scientific">Pseudobythopirellula maris</name>
    <dbReference type="NCBI Taxonomy" id="2527991"/>
    <lineage>
        <taxon>Bacteria</taxon>
        <taxon>Pseudomonadati</taxon>
        <taxon>Planctomycetota</taxon>
        <taxon>Planctomycetia</taxon>
        <taxon>Pirellulales</taxon>
        <taxon>Lacipirellulaceae</taxon>
        <taxon>Pseudobythopirellula</taxon>
    </lineage>
</organism>
<dbReference type="Proteomes" id="UP000315440">
    <property type="component" value="Unassembled WGS sequence"/>
</dbReference>
<dbReference type="RefSeq" id="WP_197525663.1">
    <property type="nucleotide sequence ID" value="NZ_SJPQ01000002.1"/>
</dbReference>
<proteinExistence type="predicted"/>
<gene>
    <name evidence="2" type="ORF">Mal64_22330</name>
</gene>
<accession>A0A5C5ZNT8</accession>
<dbReference type="AlphaFoldDB" id="A0A5C5ZNT8"/>
<reference evidence="2 3" key="1">
    <citation type="submission" date="2019-02" db="EMBL/GenBank/DDBJ databases">
        <title>Deep-cultivation of Planctomycetes and their phenomic and genomic characterization uncovers novel biology.</title>
        <authorList>
            <person name="Wiegand S."/>
            <person name="Jogler M."/>
            <person name="Boedeker C."/>
            <person name="Pinto D."/>
            <person name="Vollmers J."/>
            <person name="Rivas-Marin E."/>
            <person name="Kohn T."/>
            <person name="Peeters S.H."/>
            <person name="Heuer A."/>
            <person name="Rast P."/>
            <person name="Oberbeckmann S."/>
            <person name="Bunk B."/>
            <person name="Jeske O."/>
            <person name="Meyerdierks A."/>
            <person name="Storesund J.E."/>
            <person name="Kallscheuer N."/>
            <person name="Luecker S."/>
            <person name="Lage O.M."/>
            <person name="Pohl T."/>
            <person name="Merkel B.J."/>
            <person name="Hornburger P."/>
            <person name="Mueller R.-W."/>
            <person name="Bruemmer F."/>
            <person name="Labrenz M."/>
            <person name="Spormann A.M."/>
            <person name="Op Den Camp H."/>
            <person name="Overmann J."/>
            <person name="Amann R."/>
            <person name="Jetten M.S.M."/>
            <person name="Mascher T."/>
            <person name="Medema M.H."/>
            <person name="Devos D.P."/>
            <person name="Kaster A.-K."/>
            <person name="Ovreas L."/>
            <person name="Rohde M."/>
            <person name="Galperin M.Y."/>
            <person name="Jogler C."/>
        </authorList>
    </citation>
    <scope>NUCLEOTIDE SEQUENCE [LARGE SCALE GENOMIC DNA]</scope>
    <source>
        <strain evidence="2 3">Mal64</strain>
    </source>
</reference>
<evidence type="ECO:0000256" key="1">
    <source>
        <dbReference type="SAM" id="SignalP"/>
    </source>
</evidence>
<feature type="chain" id="PRO_5022862069" evidence="1">
    <location>
        <begin position="22"/>
        <end position="301"/>
    </location>
</feature>
<keyword evidence="1" id="KW-0732">Signal</keyword>
<protein>
    <submittedName>
        <fullName evidence="2">Uncharacterized protein</fullName>
    </submittedName>
</protein>